<evidence type="ECO:0000256" key="7">
    <source>
        <dbReference type="ARBA" id="ARBA00022832"/>
    </source>
</evidence>
<feature type="transmembrane region" description="Helical" evidence="14">
    <location>
        <begin position="63"/>
        <end position="83"/>
    </location>
</feature>
<comment type="caution">
    <text evidence="15">The sequence shown here is derived from an EMBL/GenBank/DDBJ whole genome shotgun (WGS) entry which is preliminary data.</text>
</comment>
<dbReference type="GO" id="GO:0005789">
    <property type="term" value="C:endoplasmic reticulum membrane"/>
    <property type="evidence" value="ECO:0007669"/>
    <property type="project" value="UniProtKB-SubCell"/>
</dbReference>
<evidence type="ECO:0000313" key="15">
    <source>
        <dbReference type="EMBL" id="KAI0295854.1"/>
    </source>
</evidence>
<dbReference type="Proteomes" id="UP001203297">
    <property type="component" value="Unassembled WGS sequence"/>
</dbReference>
<comment type="similarity">
    <text evidence="3 14">Belongs to the very long-chain fatty acids dehydratase HACD family.</text>
</comment>
<organism evidence="15 16">
    <name type="scientific">Multifurca ochricompacta</name>
    <dbReference type="NCBI Taxonomy" id="376703"/>
    <lineage>
        <taxon>Eukaryota</taxon>
        <taxon>Fungi</taxon>
        <taxon>Dikarya</taxon>
        <taxon>Basidiomycota</taxon>
        <taxon>Agaricomycotina</taxon>
        <taxon>Agaricomycetes</taxon>
        <taxon>Russulales</taxon>
        <taxon>Russulaceae</taxon>
        <taxon>Multifurca</taxon>
    </lineage>
</organism>
<keyword evidence="6 14" id="KW-0812">Transmembrane</keyword>
<comment type="function">
    <text evidence="14">Catalyzes the third of the four reactions of the long-chain fatty acids elongation cycle. This endoplasmic reticulum-bound enzymatic process, allows the addition of two carbons to the chain of long- and very long-chain fatty acids/VLCFAs per cycle. This enzyme catalyzes the dehydration of the 3-hydroxyacyl-CoA intermediate into trans-2,3-enoyl-CoA, within each cycle of fatty acid elongation. Thereby, it participates to the production of VLCFAs of different chain lengths that are involved in multiple biological processes as precursors of membrane lipids and lipid mediators.</text>
</comment>
<evidence type="ECO:0000256" key="11">
    <source>
        <dbReference type="ARBA" id="ARBA00023160"/>
    </source>
</evidence>
<sequence>MSSQSRHQNKKKEAAASDKSLIIKAYLLTYNILSAAGWSFILYHTLAHIFSFPVSSPSLFANINARVVGVIGGGGLGGLGGLLQPPFVWVPSFVPAHLTPFYRRACTTYDAVGGTTALVQTAATLEVLHVLFGLVRSSLSTTTIQVASRLFSVWAIAAGFSSAQRSPFYATMVLSWALTEVIRYTFYATSLLGWEPAPLLWARYSTFYLLYPTGAGSEALVNLATLPISFASGSSSSSNTWFWILPFAQWNTYTLFRGALFVIWWPGLYPMYTHMIKQRRKVFGGQRLGAKPKTH</sequence>
<dbReference type="GO" id="GO:0030497">
    <property type="term" value="P:fatty acid elongation"/>
    <property type="evidence" value="ECO:0007669"/>
    <property type="project" value="TreeGrafter"/>
</dbReference>
<evidence type="ECO:0000256" key="2">
    <source>
        <dbReference type="ARBA" id="ARBA00005194"/>
    </source>
</evidence>
<evidence type="ECO:0000256" key="13">
    <source>
        <dbReference type="ARBA" id="ARBA00036671"/>
    </source>
</evidence>
<evidence type="ECO:0000256" key="14">
    <source>
        <dbReference type="RuleBase" id="RU363109"/>
    </source>
</evidence>
<keyword evidence="5 14" id="KW-0444">Lipid biosynthesis</keyword>
<evidence type="ECO:0000256" key="1">
    <source>
        <dbReference type="ARBA" id="ARBA00004141"/>
    </source>
</evidence>
<keyword evidence="8 14" id="KW-1133">Transmembrane helix</keyword>
<evidence type="ECO:0000256" key="10">
    <source>
        <dbReference type="ARBA" id="ARBA00023136"/>
    </source>
</evidence>
<dbReference type="EMBL" id="WTXG01000054">
    <property type="protein sequence ID" value="KAI0295854.1"/>
    <property type="molecule type" value="Genomic_DNA"/>
</dbReference>
<comment type="catalytic activity">
    <reaction evidence="13 14">
        <text>a very-long-chain (3R)-3-hydroxyacyl-CoA = a very-long-chain (2E)-enoyl-CoA + H2O</text>
        <dbReference type="Rhea" id="RHEA:45812"/>
        <dbReference type="ChEBI" id="CHEBI:15377"/>
        <dbReference type="ChEBI" id="CHEBI:83728"/>
        <dbReference type="ChEBI" id="CHEBI:85440"/>
        <dbReference type="EC" id="4.2.1.134"/>
    </reaction>
</comment>
<dbReference type="GO" id="GO:0030148">
    <property type="term" value="P:sphingolipid biosynthetic process"/>
    <property type="evidence" value="ECO:0007669"/>
    <property type="project" value="TreeGrafter"/>
</dbReference>
<keyword evidence="12 14" id="KW-0456">Lyase</keyword>
<keyword evidence="11 14" id="KW-0275">Fatty acid biosynthesis</keyword>
<evidence type="ECO:0000256" key="9">
    <source>
        <dbReference type="ARBA" id="ARBA00023098"/>
    </source>
</evidence>
<evidence type="ECO:0000256" key="4">
    <source>
        <dbReference type="ARBA" id="ARBA00013122"/>
    </source>
</evidence>
<keyword evidence="16" id="KW-1185">Reference proteome</keyword>
<evidence type="ECO:0000256" key="8">
    <source>
        <dbReference type="ARBA" id="ARBA00022989"/>
    </source>
</evidence>
<proteinExistence type="inferred from homology"/>
<evidence type="ECO:0000256" key="3">
    <source>
        <dbReference type="ARBA" id="ARBA00007811"/>
    </source>
</evidence>
<feature type="transmembrane region" description="Helical" evidence="14">
    <location>
        <begin position="168"/>
        <end position="186"/>
    </location>
</feature>
<feature type="transmembrane region" description="Helical" evidence="14">
    <location>
        <begin position="250"/>
        <end position="272"/>
    </location>
</feature>
<dbReference type="InterPro" id="IPR007482">
    <property type="entry name" value="Tyr_Pase-like_PTPLA"/>
</dbReference>
<comment type="pathway">
    <text evidence="2 14">Lipid metabolism; fatty acid biosynthesis.</text>
</comment>
<dbReference type="GO" id="GO:0102158">
    <property type="term" value="F:very-long-chain (3R)-3-hydroxyacyl-CoA dehydratase activity"/>
    <property type="evidence" value="ECO:0007669"/>
    <property type="project" value="UniProtKB-EC"/>
</dbReference>
<dbReference type="AlphaFoldDB" id="A0AAD4LYS4"/>
<dbReference type="PANTHER" id="PTHR11035">
    <property type="entry name" value="VERY-LONG-CHAIN (3R)-3-HYDROXYACYL-COA DEHYDRATASE"/>
    <property type="match status" value="1"/>
</dbReference>
<feature type="transmembrane region" description="Helical" evidence="14">
    <location>
        <begin position="21"/>
        <end position="43"/>
    </location>
</feature>
<keyword evidence="14" id="KW-0256">Endoplasmic reticulum</keyword>
<evidence type="ECO:0000256" key="12">
    <source>
        <dbReference type="ARBA" id="ARBA00023239"/>
    </source>
</evidence>
<keyword evidence="10 14" id="KW-0472">Membrane</keyword>
<comment type="subcellular location">
    <subcellularLocation>
        <location evidence="14">Endoplasmic reticulum membrane</location>
        <topology evidence="14">Multi-pass membrane protein</topology>
    </subcellularLocation>
    <subcellularLocation>
        <location evidence="1">Membrane</location>
        <topology evidence="1">Multi-pass membrane protein</topology>
    </subcellularLocation>
</comment>
<dbReference type="PANTHER" id="PTHR11035:SF3">
    <property type="entry name" value="VERY-LONG-CHAIN (3R)-3-HYDROXYACYL-COA DEHYDRATASE"/>
    <property type="match status" value="1"/>
</dbReference>
<keyword evidence="7 14" id="KW-0276">Fatty acid metabolism</keyword>
<dbReference type="Pfam" id="PF04387">
    <property type="entry name" value="PTPLA"/>
    <property type="match status" value="1"/>
</dbReference>
<keyword evidence="9 14" id="KW-0443">Lipid metabolism</keyword>
<evidence type="ECO:0000313" key="16">
    <source>
        <dbReference type="Proteomes" id="UP001203297"/>
    </source>
</evidence>
<dbReference type="GO" id="GO:0042761">
    <property type="term" value="P:very long-chain fatty acid biosynthetic process"/>
    <property type="evidence" value="ECO:0007669"/>
    <property type="project" value="TreeGrafter"/>
</dbReference>
<accession>A0AAD4LYS4</accession>
<protein>
    <recommendedName>
        <fullName evidence="4 14">Very-long-chain (3R)-3-hydroxyacyl-CoA dehydratase</fullName>
        <ecNumber evidence="4 14">4.2.1.134</ecNumber>
    </recommendedName>
</protein>
<reference evidence="15" key="1">
    <citation type="journal article" date="2022" name="New Phytol.">
        <title>Evolutionary transition to the ectomycorrhizal habit in the genomes of a hyperdiverse lineage of mushroom-forming fungi.</title>
        <authorList>
            <person name="Looney B."/>
            <person name="Miyauchi S."/>
            <person name="Morin E."/>
            <person name="Drula E."/>
            <person name="Courty P.E."/>
            <person name="Kohler A."/>
            <person name="Kuo A."/>
            <person name="LaButti K."/>
            <person name="Pangilinan J."/>
            <person name="Lipzen A."/>
            <person name="Riley R."/>
            <person name="Andreopoulos W."/>
            <person name="He G."/>
            <person name="Johnson J."/>
            <person name="Nolan M."/>
            <person name="Tritt A."/>
            <person name="Barry K.W."/>
            <person name="Grigoriev I.V."/>
            <person name="Nagy L.G."/>
            <person name="Hibbett D."/>
            <person name="Henrissat B."/>
            <person name="Matheny P.B."/>
            <person name="Labbe J."/>
            <person name="Martin F.M."/>
        </authorList>
    </citation>
    <scope>NUCLEOTIDE SEQUENCE</scope>
    <source>
        <strain evidence="15">BPL690</strain>
    </source>
</reference>
<evidence type="ECO:0000256" key="6">
    <source>
        <dbReference type="ARBA" id="ARBA00022692"/>
    </source>
</evidence>
<gene>
    <name evidence="15" type="ORF">B0F90DRAFT_1811417</name>
</gene>
<evidence type="ECO:0000256" key="5">
    <source>
        <dbReference type="ARBA" id="ARBA00022516"/>
    </source>
</evidence>
<name>A0AAD4LYS4_9AGAM</name>
<dbReference type="EC" id="4.2.1.134" evidence="4 14"/>
<feature type="transmembrane region" description="Helical" evidence="14">
    <location>
        <begin position="207"/>
        <end position="230"/>
    </location>
</feature>